<organism evidence="10 11">
    <name type="scientific">Hydrogenovibrio crunogenus</name>
    <dbReference type="NCBI Taxonomy" id="39765"/>
    <lineage>
        <taxon>Bacteria</taxon>
        <taxon>Pseudomonadati</taxon>
        <taxon>Pseudomonadota</taxon>
        <taxon>Gammaproteobacteria</taxon>
        <taxon>Thiotrichales</taxon>
        <taxon>Piscirickettsiaceae</taxon>
        <taxon>Hydrogenovibrio</taxon>
    </lineage>
</organism>
<dbReference type="GO" id="GO:0005886">
    <property type="term" value="C:plasma membrane"/>
    <property type="evidence" value="ECO:0007669"/>
    <property type="project" value="TreeGrafter"/>
</dbReference>
<feature type="region of interest" description="Disordered" evidence="7">
    <location>
        <begin position="539"/>
        <end position="561"/>
    </location>
</feature>
<dbReference type="GO" id="GO:0016301">
    <property type="term" value="F:kinase activity"/>
    <property type="evidence" value="ECO:0007669"/>
    <property type="project" value="UniProtKB-KW"/>
</dbReference>
<keyword evidence="11" id="KW-1185">Reference proteome</keyword>
<dbReference type="SUPFAM" id="SSF81271">
    <property type="entry name" value="TGS-like"/>
    <property type="match status" value="1"/>
</dbReference>
<dbReference type="GO" id="GO:0008893">
    <property type="term" value="F:guanosine-3',5'-bis(diphosphate) 3'-diphosphatase activity"/>
    <property type="evidence" value="ECO:0007669"/>
    <property type="project" value="TreeGrafter"/>
</dbReference>
<dbReference type="SUPFAM" id="SSF109604">
    <property type="entry name" value="HD-domain/PDEase-like"/>
    <property type="match status" value="1"/>
</dbReference>
<dbReference type="NCBIfam" id="TIGR00691">
    <property type="entry name" value="spoT_relA"/>
    <property type="match status" value="1"/>
</dbReference>
<dbReference type="GO" id="GO:0042594">
    <property type="term" value="P:response to starvation"/>
    <property type="evidence" value="ECO:0007669"/>
    <property type="project" value="TreeGrafter"/>
</dbReference>
<evidence type="ECO:0000259" key="8">
    <source>
        <dbReference type="PROSITE" id="PS51671"/>
    </source>
</evidence>
<dbReference type="GO" id="GO:0015969">
    <property type="term" value="P:guanosine tetraphosphate metabolic process"/>
    <property type="evidence" value="ECO:0007669"/>
    <property type="project" value="InterPro"/>
</dbReference>
<evidence type="ECO:0000256" key="2">
    <source>
        <dbReference type="ARBA" id="ARBA00025704"/>
    </source>
</evidence>
<proteinExistence type="inferred from homology"/>
<evidence type="ECO:0000256" key="3">
    <source>
        <dbReference type="ARBA" id="ARBA00029754"/>
    </source>
</evidence>
<dbReference type="InterPro" id="IPR004811">
    <property type="entry name" value="RelA/Spo_fam"/>
</dbReference>
<evidence type="ECO:0000256" key="1">
    <source>
        <dbReference type="ARBA" id="ARBA00019852"/>
    </source>
</evidence>
<dbReference type="SMART" id="SM00954">
    <property type="entry name" value="RelA_SpoT"/>
    <property type="match status" value="1"/>
</dbReference>
<feature type="domain" description="TGS" evidence="9">
    <location>
        <begin position="370"/>
        <end position="440"/>
    </location>
</feature>
<dbReference type="InterPro" id="IPR045865">
    <property type="entry name" value="ACT-like_dom_sf"/>
</dbReference>
<evidence type="ECO:0000313" key="10">
    <source>
        <dbReference type="EMBL" id="QBZ83240.1"/>
    </source>
</evidence>
<dbReference type="Gene3D" id="1.10.3210.10">
    <property type="entry name" value="Hypothetical protein af1432"/>
    <property type="match status" value="1"/>
</dbReference>
<dbReference type="GO" id="GO:0015949">
    <property type="term" value="P:nucleobase-containing small molecule interconversion"/>
    <property type="evidence" value="ECO:0007669"/>
    <property type="project" value="UniProtKB-ARBA"/>
</dbReference>
<dbReference type="Proteomes" id="UP000296201">
    <property type="component" value="Chromosome"/>
</dbReference>
<comment type="function">
    <text evidence="6">In eubacteria ppGpp (guanosine 3'-diphosphate 5'-diphosphate) is a mediator of the stringent response that coordinates a variety of cellular activities in response to changes in nutritional abundance.</text>
</comment>
<reference evidence="10 11" key="1">
    <citation type="submission" date="2018-08" db="EMBL/GenBank/DDBJ databases">
        <title>Horizontal acquisition of hydrogen conversion ability and other habitat adaptations in Hydrogenovibrio crunogenus strains.</title>
        <authorList>
            <person name="Gonnella G."/>
            <person name="Adam N."/>
            <person name="Perner M."/>
        </authorList>
    </citation>
    <scope>NUCLEOTIDE SEQUENCE [LARGE SCALE GENOMIC DNA]</scope>
    <source>
        <strain evidence="10 11">SP-41</strain>
    </source>
</reference>
<dbReference type="InterPro" id="IPR007685">
    <property type="entry name" value="RelA_SpoT"/>
</dbReference>
<comment type="pathway">
    <text evidence="2">Purine metabolism.</text>
</comment>
<evidence type="ECO:0000256" key="5">
    <source>
        <dbReference type="ARBA" id="ARBA00033308"/>
    </source>
</evidence>
<name>A0A4P7NZH4_9GAMM</name>
<dbReference type="FunFam" id="3.10.20.30:FF:000002">
    <property type="entry name" value="GTP pyrophosphokinase (RelA/SpoT)"/>
    <property type="match status" value="1"/>
</dbReference>
<evidence type="ECO:0000256" key="4">
    <source>
        <dbReference type="ARBA" id="ARBA00032407"/>
    </source>
</evidence>
<evidence type="ECO:0000313" key="11">
    <source>
        <dbReference type="Proteomes" id="UP000296201"/>
    </source>
</evidence>
<feature type="domain" description="ACT" evidence="8">
    <location>
        <begin position="636"/>
        <end position="713"/>
    </location>
</feature>
<dbReference type="RefSeq" id="WP_135795875.1">
    <property type="nucleotide sequence ID" value="NZ_CP032096.1"/>
</dbReference>
<comment type="similarity">
    <text evidence="6">Belongs to the relA/spoT family.</text>
</comment>
<dbReference type="InterPro" id="IPR002912">
    <property type="entry name" value="ACT_dom"/>
</dbReference>
<dbReference type="Gene3D" id="3.30.460.10">
    <property type="entry name" value="Beta Polymerase, domain 2"/>
    <property type="match status" value="1"/>
</dbReference>
<dbReference type="PROSITE" id="PS51671">
    <property type="entry name" value="ACT"/>
    <property type="match status" value="1"/>
</dbReference>
<dbReference type="Gene3D" id="3.10.20.30">
    <property type="match status" value="1"/>
</dbReference>
<dbReference type="Gene3D" id="3.30.70.260">
    <property type="match status" value="1"/>
</dbReference>
<keyword evidence="10" id="KW-0808">Transferase</keyword>
<dbReference type="InterPro" id="IPR033655">
    <property type="entry name" value="TGS_RelA/SpoT"/>
</dbReference>
<dbReference type="SUPFAM" id="SSF55021">
    <property type="entry name" value="ACT-like"/>
    <property type="match status" value="1"/>
</dbReference>
<dbReference type="FunFam" id="3.30.460.10:FF:000001">
    <property type="entry name" value="GTP pyrophosphokinase RelA"/>
    <property type="match status" value="1"/>
</dbReference>
<dbReference type="EMBL" id="CP032096">
    <property type="protein sequence ID" value="QBZ83240.1"/>
    <property type="molecule type" value="Genomic_DNA"/>
</dbReference>
<dbReference type="Pfam" id="PF02824">
    <property type="entry name" value="TGS"/>
    <property type="match status" value="1"/>
</dbReference>
<dbReference type="AlphaFoldDB" id="A0A4P7NZH4"/>
<dbReference type="PROSITE" id="PS51880">
    <property type="entry name" value="TGS"/>
    <property type="match status" value="1"/>
</dbReference>
<dbReference type="OrthoDB" id="9805041at2"/>
<dbReference type="InterPro" id="IPR043519">
    <property type="entry name" value="NT_sf"/>
</dbReference>
<accession>A0A4P7NZH4</accession>
<dbReference type="Pfam" id="PF04607">
    <property type="entry name" value="RelA_SpoT"/>
    <property type="match status" value="1"/>
</dbReference>
<evidence type="ECO:0000256" key="7">
    <source>
        <dbReference type="SAM" id="MobiDB-lite"/>
    </source>
</evidence>
<dbReference type="Pfam" id="PF13328">
    <property type="entry name" value="HD_4"/>
    <property type="match status" value="1"/>
</dbReference>
<evidence type="ECO:0000256" key="6">
    <source>
        <dbReference type="RuleBase" id="RU003847"/>
    </source>
</evidence>
<dbReference type="CDD" id="cd04876">
    <property type="entry name" value="ACT_RelA-SpoT"/>
    <property type="match status" value="1"/>
</dbReference>
<dbReference type="InterPro" id="IPR012675">
    <property type="entry name" value="Beta-grasp_dom_sf"/>
</dbReference>
<dbReference type="CDD" id="cd05399">
    <property type="entry name" value="NT_Rel-Spo_like"/>
    <property type="match status" value="1"/>
</dbReference>
<protein>
    <recommendedName>
        <fullName evidence="1">GTP pyrophosphokinase</fullName>
    </recommendedName>
    <alternativeName>
        <fullName evidence="4">(p)ppGpp synthase</fullName>
    </alternativeName>
    <alternativeName>
        <fullName evidence="3">ATP:GTP 3'-pyrophosphotransferase</fullName>
    </alternativeName>
    <alternativeName>
        <fullName evidence="5">ppGpp synthase I</fullName>
    </alternativeName>
</protein>
<dbReference type="InterPro" id="IPR004095">
    <property type="entry name" value="TGS"/>
</dbReference>
<dbReference type="SUPFAM" id="SSF81301">
    <property type="entry name" value="Nucleotidyltransferase"/>
    <property type="match status" value="1"/>
</dbReference>
<dbReference type="Pfam" id="PF13291">
    <property type="entry name" value="ACT_4"/>
    <property type="match status" value="1"/>
</dbReference>
<dbReference type="GO" id="GO:0008728">
    <property type="term" value="F:GTP diphosphokinase activity"/>
    <property type="evidence" value="ECO:0007669"/>
    <property type="project" value="TreeGrafter"/>
</dbReference>
<dbReference type="PANTHER" id="PTHR21262:SF31">
    <property type="entry name" value="GTP PYROPHOSPHOKINASE"/>
    <property type="match status" value="1"/>
</dbReference>
<evidence type="ECO:0000259" key="9">
    <source>
        <dbReference type="PROSITE" id="PS51880"/>
    </source>
</evidence>
<keyword evidence="10" id="KW-0418">Kinase</keyword>
<dbReference type="PANTHER" id="PTHR21262">
    <property type="entry name" value="GUANOSINE-3',5'-BIS DIPHOSPHATE 3'-PYROPHOSPHOHYDROLASE"/>
    <property type="match status" value="1"/>
</dbReference>
<sequence length="716" mass="82223">MDSVQTLYQTIFKTDESDPLALQACKMALEAEKEEHKGLVRSIDAATILSDLKLDRDTLIATLISDMGLEQRYPIEKISDEFGDHIAQMVTGVRRLNHFKEFHPATTSNEVQTERLRQMLLAMTSDIRIMIVKLAFRVARLRTLKNEPEAIRQQIASETQFIFAPLANRLGIAQLKWELEDLSFRFLQPDTYKEVARQLDAKRLGREAYIQGIIDSLEEMLKDSGIEHHISGRPKHIYSIWKKMSRKNVPIDELFDLRAVRIYVDTVQQCYEVLGMIHSRWPYIKEEFDDYIANPKENGYQSIHTVIIGSENKTVEIQIRTYEMHRHAEFGVAAHWRYKEGGKSIDPALEQSINLVRQMLEYNDNPDLLNEISTELLTEHIYVMTPKNEIITMSKGSTPLDFAYQIHSELGHRCRGAKINGKIMPLTYQLNTGDTVEILSVKGGTPNRNWLNPNLHYLGSSRSRAKVRHWFNQQNKEANTESGETLFNKEARRLHAEHISAEEVAERFKYEQLDEFYEALGKGQINERQLTNAIQKLIKPEEDKPQARPPSFPPEESAEPGKAFVIGAPRLKTTIAPCCEPTENDQIVGYVTRGRGVTIHKKECPNILNLTFEEQKRLIEVAWYNAEPQETTYEATLQILAFDRKGLLRDIMMELTQWDINVNNSDTRTDKSDGSVSMTLEIDVEPHTNMGELLDQLEQIQNVVSTSVNLNKQQAS</sequence>
<dbReference type="CDD" id="cd01668">
    <property type="entry name" value="TGS_RSH"/>
    <property type="match status" value="1"/>
</dbReference>
<gene>
    <name evidence="10" type="primary">relA</name>
    <name evidence="10" type="ORF">GHNINEIG_01288</name>
</gene>
<dbReference type="InterPro" id="IPR012676">
    <property type="entry name" value="TGS-like"/>
</dbReference>